<dbReference type="Gene3D" id="3.90.740.10">
    <property type="entry name" value="Valyl/Leucyl/Isoleucyl-tRNA synthetase, editing domain"/>
    <property type="match status" value="1"/>
</dbReference>
<keyword evidence="12 15" id="KW-0030">Aminoacyl-tRNA synthetase</keyword>
<evidence type="ECO:0000259" key="17">
    <source>
        <dbReference type="Pfam" id="PF00133"/>
    </source>
</evidence>
<keyword evidence="6 15" id="KW-0436">Ligase</keyword>
<comment type="similarity">
    <text evidence="3 15">Belongs to the class-I aminoacyl-tRNA synthetase family. IleS type 2 subfamily.</text>
</comment>
<dbReference type="AlphaFoldDB" id="A0A3N1HTL3"/>
<dbReference type="FunFam" id="3.40.50.620:FF:000063">
    <property type="entry name" value="Isoleucine--tRNA ligase"/>
    <property type="match status" value="1"/>
</dbReference>
<keyword evidence="8 15" id="KW-0547">Nucleotide-binding</keyword>
<evidence type="ECO:0000256" key="4">
    <source>
        <dbReference type="ARBA" id="ARBA00011245"/>
    </source>
</evidence>
<evidence type="ECO:0000256" key="8">
    <source>
        <dbReference type="ARBA" id="ARBA00022741"/>
    </source>
</evidence>
<dbReference type="InterPro" id="IPR009008">
    <property type="entry name" value="Val/Leu/Ile-tRNA-synth_edit"/>
</dbReference>
<dbReference type="InterPro" id="IPR002301">
    <property type="entry name" value="Ile-tRNA-ligase"/>
</dbReference>
<dbReference type="InterPro" id="IPR013155">
    <property type="entry name" value="M/V/L/I-tRNA-synth_anticd-bd"/>
</dbReference>
<organism evidence="19 20">
    <name type="scientific">Pseudokineococcus lusitanus</name>
    <dbReference type="NCBI Taxonomy" id="763993"/>
    <lineage>
        <taxon>Bacteria</taxon>
        <taxon>Bacillati</taxon>
        <taxon>Actinomycetota</taxon>
        <taxon>Actinomycetes</taxon>
        <taxon>Kineosporiales</taxon>
        <taxon>Kineosporiaceae</taxon>
        <taxon>Pseudokineococcus</taxon>
    </lineage>
</organism>
<dbReference type="SUPFAM" id="SSF52374">
    <property type="entry name" value="Nucleotidylyl transferase"/>
    <property type="match status" value="1"/>
</dbReference>
<dbReference type="HAMAP" id="MF_02003">
    <property type="entry name" value="Ile_tRNA_synth_type2"/>
    <property type="match status" value="1"/>
</dbReference>
<comment type="subunit">
    <text evidence="4 15">Monomer.</text>
</comment>
<dbReference type="PROSITE" id="PS00178">
    <property type="entry name" value="AA_TRNA_LIGASE_I"/>
    <property type="match status" value="1"/>
</dbReference>
<evidence type="ECO:0000256" key="7">
    <source>
        <dbReference type="ARBA" id="ARBA00022723"/>
    </source>
</evidence>
<comment type="cofactor">
    <cofactor evidence="1 15">
        <name>Zn(2+)</name>
        <dbReference type="ChEBI" id="CHEBI:29105"/>
    </cofactor>
</comment>
<dbReference type="FunFam" id="3.40.50.620:FF:000075">
    <property type="entry name" value="Isoleucine--tRNA ligase"/>
    <property type="match status" value="1"/>
</dbReference>
<evidence type="ECO:0000256" key="2">
    <source>
        <dbReference type="ARBA" id="ARBA00004496"/>
    </source>
</evidence>
<dbReference type="GO" id="GO:0002161">
    <property type="term" value="F:aminoacyl-tRNA deacylase activity"/>
    <property type="evidence" value="ECO:0007669"/>
    <property type="project" value="InterPro"/>
</dbReference>
<dbReference type="Proteomes" id="UP000276232">
    <property type="component" value="Unassembled WGS sequence"/>
</dbReference>
<proteinExistence type="inferred from homology"/>
<evidence type="ECO:0000256" key="9">
    <source>
        <dbReference type="ARBA" id="ARBA00022833"/>
    </source>
</evidence>
<dbReference type="FunCoup" id="A0A3N1HTL3">
    <property type="interactions" value="367"/>
</dbReference>
<evidence type="ECO:0000256" key="3">
    <source>
        <dbReference type="ARBA" id="ARBA00007078"/>
    </source>
</evidence>
<dbReference type="GO" id="GO:0008270">
    <property type="term" value="F:zinc ion binding"/>
    <property type="evidence" value="ECO:0007669"/>
    <property type="project" value="UniProtKB-UniRule"/>
</dbReference>
<dbReference type="PANTHER" id="PTHR42780">
    <property type="entry name" value="SOLEUCYL-TRNA SYNTHETASE"/>
    <property type="match status" value="1"/>
</dbReference>
<protein>
    <recommendedName>
        <fullName evidence="15">Isoleucine--tRNA ligase</fullName>
        <ecNumber evidence="15">6.1.1.5</ecNumber>
    </recommendedName>
    <alternativeName>
        <fullName evidence="15">Isoleucyl-tRNA synthetase</fullName>
        <shortName evidence="15">IleRS</shortName>
    </alternativeName>
</protein>
<feature type="binding site" evidence="15">
    <location>
        <position position="657"/>
    </location>
    <ligand>
        <name>ATP</name>
        <dbReference type="ChEBI" id="CHEBI:30616"/>
    </ligand>
</feature>
<evidence type="ECO:0000256" key="14">
    <source>
        <dbReference type="ARBA" id="ARBA00048359"/>
    </source>
</evidence>
<feature type="domain" description="Aminoacyl-tRNA synthetase class Ia" evidence="17">
    <location>
        <begin position="54"/>
        <end position="688"/>
    </location>
</feature>
<reference evidence="19 20" key="1">
    <citation type="journal article" date="2015" name="Stand. Genomic Sci.">
        <title>Genomic Encyclopedia of Bacterial and Archaeal Type Strains, Phase III: the genomes of soil and plant-associated and newly described type strains.</title>
        <authorList>
            <person name="Whitman W.B."/>
            <person name="Woyke T."/>
            <person name="Klenk H.P."/>
            <person name="Zhou Y."/>
            <person name="Lilburn T.G."/>
            <person name="Beck B.J."/>
            <person name="De Vos P."/>
            <person name="Vandamme P."/>
            <person name="Eisen J.A."/>
            <person name="Garrity G."/>
            <person name="Hugenholtz P."/>
            <person name="Kyrpides N.C."/>
        </authorList>
    </citation>
    <scope>NUCLEOTIDE SEQUENCE [LARGE SCALE GENOMIC DNA]</scope>
    <source>
        <strain evidence="19 20">CECT 7306</strain>
    </source>
</reference>
<evidence type="ECO:0000256" key="1">
    <source>
        <dbReference type="ARBA" id="ARBA00001947"/>
    </source>
</evidence>
<dbReference type="Gene3D" id="1.10.730.10">
    <property type="entry name" value="Isoleucyl-tRNA Synthetase, Domain 1"/>
    <property type="match status" value="1"/>
</dbReference>
<dbReference type="Gene3D" id="3.40.50.620">
    <property type="entry name" value="HUPs"/>
    <property type="match status" value="2"/>
</dbReference>
<gene>
    <name evidence="15" type="primary">ileS</name>
    <name evidence="19" type="ORF">EDC03_0474</name>
</gene>
<dbReference type="NCBIfam" id="TIGR00392">
    <property type="entry name" value="ileS"/>
    <property type="match status" value="1"/>
</dbReference>
<dbReference type="Pfam" id="PF19302">
    <property type="entry name" value="DUF5915"/>
    <property type="match status" value="1"/>
</dbReference>
<feature type="region of interest" description="Disordered" evidence="16">
    <location>
        <begin position="1"/>
        <end position="46"/>
    </location>
</feature>
<dbReference type="InterPro" id="IPR014729">
    <property type="entry name" value="Rossmann-like_a/b/a_fold"/>
</dbReference>
<evidence type="ECO:0000256" key="10">
    <source>
        <dbReference type="ARBA" id="ARBA00022840"/>
    </source>
</evidence>
<evidence type="ECO:0000256" key="15">
    <source>
        <dbReference type="HAMAP-Rule" id="MF_02003"/>
    </source>
</evidence>
<comment type="caution">
    <text evidence="19">The sequence shown here is derived from an EMBL/GenBank/DDBJ whole genome shotgun (WGS) entry which is preliminary data.</text>
</comment>
<evidence type="ECO:0000256" key="13">
    <source>
        <dbReference type="ARBA" id="ARBA00025217"/>
    </source>
</evidence>
<keyword evidence="5 15" id="KW-0963">Cytoplasm</keyword>
<comment type="domain">
    <text evidence="15">IleRS has two distinct active sites: one for aminoacylation and one for editing. The misactivated valine is translocated from the active site to the editing site, which sterically excludes the correctly activated isoleucine. The single editing site contains two valyl binding pockets, one specific for each substrate (Val-AMP or Val-tRNA(Ile)).</text>
</comment>
<keyword evidence="11 15" id="KW-0648">Protein biosynthesis</keyword>
<evidence type="ECO:0000313" key="19">
    <source>
        <dbReference type="EMBL" id="ROP45864.1"/>
    </source>
</evidence>
<feature type="short sequence motif" description="'HIGH' region" evidence="15">
    <location>
        <begin position="87"/>
        <end position="97"/>
    </location>
</feature>
<dbReference type="InterPro" id="IPR023586">
    <property type="entry name" value="Ile-tRNA-ligase_type2"/>
</dbReference>
<dbReference type="InterPro" id="IPR033709">
    <property type="entry name" value="Anticodon_Ile_ABEc"/>
</dbReference>
<evidence type="ECO:0000256" key="12">
    <source>
        <dbReference type="ARBA" id="ARBA00023146"/>
    </source>
</evidence>
<comment type="catalytic activity">
    <reaction evidence="14 15">
        <text>tRNA(Ile) + L-isoleucine + ATP = L-isoleucyl-tRNA(Ile) + AMP + diphosphate</text>
        <dbReference type="Rhea" id="RHEA:11060"/>
        <dbReference type="Rhea" id="RHEA-COMP:9666"/>
        <dbReference type="Rhea" id="RHEA-COMP:9695"/>
        <dbReference type="ChEBI" id="CHEBI:30616"/>
        <dbReference type="ChEBI" id="CHEBI:33019"/>
        <dbReference type="ChEBI" id="CHEBI:58045"/>
        <dbReference type="ChEBI" id="CHEBI:78442"/>
        <dbReference type="ChEBI" id="CHEBI:78528"/>
        <dbReference type="ChEBI" id="CHEBI:456215"/>
        <dbReference type="EC" id="6.1.1.5"/>
    </reaction>
</comment>
<evidence type="ECO:0000259" key="18">
    <source>
        <dbReference type="Pfam" id="PF08264"/>
    </source>
</evidence>
<dbReference type="InterPro" id="IPR009080">
    <property type="entry name" value="tRNAsynth_Ia_anticodon-bd"/>
</dbReference>
<evidence type="ECO:0000256" key="11">
    <source>
        <dbReference type="ARBA" id="ARBA00022917"/>
    </source>
</evidence>
<evidence type="ECO:0000256" key="5">
    <source>
        <dbReference type="ARBA" id="ARBA00022490"/>
    </source>
</evidence>
<keyword evidence="7 15" id="KW-0479">Metal-binding</keyword>
<dbReference type="Pfam" id="PF08264">
    <property type="entry name" value="Anticodon_1"/>
    <property type="match status" value="1"/>
</dbReference>
<evidence type="ECO:0000313" key="20">
    <source>
        <dbReference type="Proteomes" id="UP000276232"/>
    </source>
</evidence>
<evidence type="ECO:0000256" key="6">
    <source>
        <dbReference type="ARBA" id="ARBA00022598"/>
    </source>
</evidence>
<dbReference type="EC" id="6.1.1.5" evidence="15"/>
<dbReference type="GO" id="GO:0004822">
    <property type="term" value="F:isoleucine-tRNA ligase activity"/>
    <property type="evidence" value="ECO:0007669"/>
    <property type="project" value="UniProtKB-UniRule"/>
</dbReference>
<dbReference type="InterPro" id="IPR002300">
    <property type="entry name" value="aa-tRNA-synth_Ia"/>
</dbReference>
<dbReference type="EMBL" id="RJKN01000001">
    <property type="protein sequence ID" value="ROP45864.1"/>
    <property type="molecule type" value="Genomic_DNA"/>
</dbReference>
<comment type="subcellular location">
    <subcellularLocation>
        <location evidence="2 15">Cytoplasm</location>
    </subcellularLocation>
</comment>
<keyword evidence="9 15" id="KW-0862">Zinc</keyword>
<dbReference type="InParanoid" id="A0A3N1HTL3"/>
<evidence type="ECO:0000256" key="16">
    <source>
        <dbReference type="SAM" id="MobiDB-lite"/>
    </source>
</evidence>
<dbReference type="GO" id="GO:0005524">
    <property type="term" value="F:ATP binding"/>
    <property type="evidence" value="ECO:0007669"/>
    <property type="project" value="UniProtKB-UniRule"/>
</dbReference>
<dbReference type="Pfam" id="PF00133">
    <property type="entry name" value="tRNA-synt_1"/>
    <property type="match status" value="1"/>
</dbReference>
<dbReference type="OrthoDB" id="9810365at2"/>
<keyword evidence="10 15" id="KW-0067">ATP-binding</keyword>
<feature type="compositionally biased region" description="Low complexity" evidence="16">
    <location>
        <begin position="1"/>
        <end position="19"/>
    </location>
</feature>
<dbReference type="GO" id="GO:0006428">
    <property type="term" value="P:isoleucyl-tRNA aminoacylation"/>
    <property type="evidence" value="ECO:0007669"/>
    <property type="project" value="UniProtKB-UniRule"/>
</dbReference>
<dbReference type="GO" id="GO:0000049">
    <property type="term" value="F:tRNA binding"/>
    <property type="evidence" value="ECO:0007669"/>
    <property type="project" value="InterPro"/>
</dbReference>
<dbReference type="PANTHER" id="PTHR42780:SF1">
    <property type="entry name" value="ISOLEUCINE--TRNA LIGASE, CYTOPLASMIC"/>
    <property type="match status" value="1"/>
</dbReference>
<dbReference type="PRINTS" id="PR00984">
    <property type="entry name" value="TRNASYNTHILE"/>
</dbReference>
<dbReference type="InterPro" id="IPR001412">
    <property type="entry name" value="aa-tRNA-synth_I_CS"/>
</dbReference>
<feature type="domain" description="Methionyl/Valyl/Leucyl/Isoleucyl-tRNA synthetase anticodon-binding" evidence="18">
    <location>
        <begin position="744"/>
        <end position="889"/>
    </location>
</feature>
<dbReference type="CDD" id="cd00818">
    <property type="entry name" value="IleRS_core"/>
    <property type="match status" value="1"/>
</dbReference>
<keyword evidence="20" id="KW-1185">Reference proteome</keyword>
<dbReference type="GO" id="GO:0005737">
    <property type="term" value="C:cytoplasm"/>
    <property type="evidence" value="ECO:0007669"/>
    <property type="project" value="UniProtKB-SubCell"/>
</dbReference>
<dbReference type="CDD" id="cd07961">
    <property type="entry name" value="Anticodon_Ia_Ile_ABEc"/>
    <property type="match status" value="1"/>
</dbReference>
<dbReference type="SUPFAM" id="SSF50677">
    <property type="entry name" value="ValRS/IleRS/LeuRS editing domain"/>
    <property type="match status" value="1"/>
</dbReference>
<name>A0A3N1HTL3_9ACTN</name>
<feature type="short sequence motif" description="'KMSKS' region" evidence="15">
    <location>
        <begin position="654"/>
        <end position="658"/>
    </location>
</feature>
<comment type="function">
    <text evidence="13 15">Catalyzes the attachment of isoleucine to tRNA(Ile). As IleRS can inadvertently accommodate and process structurally similar amino acids such as valine, to avoid such errors it has two additional distinct tRNA(Ile)-dependent editing activities. One activity is designated as 'pretransfer' editing and involves the hydrolysis of activated Val-AMP. The other activity is designated 'posttransfer' editing and involves deacylation of mischarged Val-tRNA(Ile).</text>
</comment>
<sequence length="1121" mass="122602">MTTAEAAGPTGSTGPTTDDATPRGVYPLPSAGRTGSGGGVPASPSLPDLERRVLGYWADDDTFRASVEQRPAGEDGANEYVFYDGPPFANGLPHYGHLLTGYVKDVVPRFQTMRGRRVERRFGWDCHGLPAELEAERQLGIGGKRDVLEMGIEVFNEACRESVLRYTDEWQEYVTRQARWVDFDHDYKTLDLSYMESVMWAFKRLHDKGLVYEGRRVLPYCWRDETPLSNHELRMDDDVYQQRQDPAVTVWFGLETGERLLAWTTTPWTLPSNLAVAVGPDVDYVVVEAGPAAADGGAGERYVLAEARLAAYAEVLDLGEEPASRVVGRLAGSELVGRRYTPLFDYLVDADTFGTGEAYVVVPSDHVTTEDGTGVVHMAPAYGEDDQRVCAEHGIPVVLTVDDRARFTSVVPDFEGQHVFEANTPITRALRERGHVLRADSYVHSYPHCWRCRNPLIYKAVSSWFVEVTAFRDRMVELNQQVEWVPAHVKDGQFGKWLEGARDWSISRNRFWGSPIPVWVSDDPTYPRTDVYGSLDELERDFGVRPTDLHRPFVDGLTRPNPDDPTGRSTMRRVPDVLDVWFDSGSMPFAQVHAPFEDGEWFDHHFPGDFVVEYIGQTRGWFYTMHVLATALFDRPAFRRVVSHGIVLGDDGQKMSKSLRNYPDVGEVFARDGSDAMRWFLMASPVLRGGNLVVTEAGIREGVRAVLLPLWNAWSFLALYAGSADGGQGRRARLDAPASEDPLDRYVVARTATLVEDVTAALDVVDVAGACEAVREYVDVLTNWYVRRSRARFWAEDPAAMDTLAGVLEVVCRVAAPLLPLTTEEVWRGLTGGRSVHLEDWPVAGPRADGGHGLTADPDLVAAMDRVRAVCSAALALRKAHGLRTRLPLARLEVVVERAADVAAFADVVRDEVNVREVVVRDVAEATSGVTERVVVNARAAGPRLGKQVQVALRAAKAGDVVVGEDGSVVAGGIALQEGEYEVQRVVGEEEAGTATQLLPGRQGWVVLSTDVTPELAAEGVARDVVRLVQQARRDAGLAVGDRIRLTVLGDDAVVAAVSTHQGLLQRETLATSVGVASFATARDLGGAAGALADAAADPGGGVSDGTVGDGASVRVRVEQR</sequence>
<dbReference type="SUPFAM" id="SSF47323">
    <property type="entry name" value="Anticodon-binding domain of a subclass of class I aminoacyl-tRNA synthetases"/>
    <property type="match status" value="1"/>
</dbReference>
<accession>A0A3N1HTL3</accession>